<evidence type="ECO:0000313" key="5">
    <source>
        <dbReference type="Proteomes" id="UP001479436"/>
    </source>
</evidence>
<name>A0ABR2WLJ1_9FUNG</name>
<gene>
    <name evidence="4" type="ORF">K7432_011955</name>
</gene>
<dbReference type="Proteomes" id="UP001479436">
    <property type="component" value="Unassembled WGS sequence"/>
</dbReference>
<reference evidence="4 5" key="1">
    <citation type="submission" date="2023-04" db="EMBL/GenBank/DDBJ databases">
        <title>Genome of Basidiobolus ranarum AG-B5.</title>
        <authorList>
            <person name="Stajich J.E."/>
            <person name="Carter-House D."/>
            <person name="Gryganskyi A."/>
        </authorList>
    </citation>
    <scope>NUCLEOTIDE SEQUENCE [LARGE SCALE GENOMIC DNA]</scope>
    <source>
        <strain evidence="4 5">AG-B5</strain>
    </source>
</reference>
<dbReference type="InterPro" id="IPR002125">
    <property type="entry name" value="CMP_dCMP_dom"/>
</dbReference>
<keyword evidence="5" id="KW-1185">Reference proteome</keyword>
<dbReference type="PANTHER" id="PTHR11079:SF203">
    <property type="entry name" value="CMP_DCMP-TYPE DEAMINASE DOMAIN-CONTAINING PROTEIN"/>
    <property type="match status" value="1"/>
</dbReference>
<feature type="domain" description="CMP/dCMP-type deaminase" evidence="3">
    <location>
        <begin position="25"/>
        <end position="161"/>
    </location>
</feature>
<dbReference type="Gene3D" id="3.40.140.10">
    <property type="entry name" value="Cytidine Deaminase, domain 2"/>
    <property type="match status" value="1"/>
</dbReference>
<dbReference type="Pfam" id="PF00383">
    <property type="entry name" value="dCMP_cyt_deam_1"/>
    <property type="match status" value="1"/>
</dbReference>
<dbReference type="EMBL" id="JASJQH010000983">
    <property type="protein sequence ID" value="KAK9762367.1"/>
    <property type="molecule type" value="Genomic_DNA"/>
</dbReference>
<evidence type="ECO:0000313" key="4">
    <source>
        <dbReference type="EMBL" id="KAK9762367.1"/>
    </source>
</evidence>
<dbReference type="PROSITE" id="PS00903">
    <property type="entry name" value="CYT_DCMP_DEAMINASES_1"/>
    <property type="match status" value="1"/>
</dbReference>
<dbReference type="CDD" id="cd01285">
    <property type="entry name" value="nucleoside_deaminase"/>
    <property type="match status" value="1"/>
</dbReference>
<keyword evidence="2" id="KW-0862">Zinc</keyword>
<comment type="caution">
    <text evidence="4">The sequence shown here is derived from an EMBL/GenBank/DDBJ whole genome shotgun (WGS) entry which is preliminary data.</text>
</comment>
<keyword evidence="1" id="KW-0479">Metal-binding</keyword>
<proteinExistence type="predicted"/>
<evidence type="ECO:0000259" key="3">
    <source>
        <dbReference type="PROSITE" id="PS51747"/>
    </source>
</evidence>
<dbReference type="InterPro" id="IPR016193">
    <property type="entry name" value="Cytidine_deaminase-like"/>
</dbReference>
<sequence length="204" mass="22414">MKVALKITTILGVVGYIQGNGYLSKPDAEDVKYMSMTLNYTLAQNPCSFAPFGASIVNKNTGEILCFGINASSDNPTWHGEIAALNNCSTLYPGNGLNSSFWKELTLYTTGEPCPMCQSAILWSHIGRLVYSTSIKTLTKLGWSQIQVTSLELANKATASDFTLLEIVPKLLHEKTDPLFAWQYNEHKACPSGCHRQKKTCVPN</sequence>
<evidence type="ECO:0000256" key="1">
    <source>
        <dbReference type="ARBA" id="ARBA00022723"/>
    </source>
</evidence>
<dbReference type="PROSITE" id="PS51747">
    <property type="entry name" value="CYT_DCMP_DEAMINASES_2"/>
    <property type="match status" value="1"/>
</dbReference>
<protein>
    <recommendedName>
        <fullName evidence="3">CMP/dCMP-type deaminase domain-containing protein</fullName>
    </recommendedName>
</protein>
<dbReference type="InterPro" id="IPR016192">
    <property type="entry name" value="APOBEC/CMP_deaminase_Zn-bd"/>
</dbReference>
<evidence type="ECO:0000256" key="2">
    <source>
        <dbReference type="ARBA" id="ARBA00022833"/>
    </source>
</evidence>
<dbReference type="SUPFAM" id="SSF53927">
    <property type="entry name" value="Cytidine deaminase-like"/>
    <property type="match status" value="1"/>
</dbReference>
<accession>A0ABR2WLJ1</accession>
<dbReference type="PANTHER" id="PTHR11079">
    <property type="entry name" value="CYTOSINE DEAMINASE FAMILY MEMBER"/>
    <property type="match status" value="1"/>
</dbReference>
<organism evidence="4 5">
    <name type="scientific">Basidiobolus ranarum</name>
    <dbReference type="NCBI Taxonomy" id="34480"/>
    <lineage>
        <taxon>Eukaryota</taxon>
        <taxon>Fungi</taxon>
        <taxon>Fungi incertae sedis</taxon>
        <taxon>Zoopagomycota</taxon>
        <taxon>Entomophthoromycotina</taxon>
        <taxon>Basidiobolomycetes</taxon>
        <taxon>Basidiobolales</taxon>
        <taxon>Basidiobolaceae</taxon>
        <taxon>Basidiobolus</taxon>
    </lineage>
</organism>